<accession>R0JDQ4</accession>
<proteinExistence type="predicted"/>
<sequence length="83" mass="9461">MQARAPMIVGNTERFDISLLRAKESVFRDWNSLSQLHLSPFNRKNGRKHKLVSSVIRAGRQISPHFILLGLEVRCDTGTKKDS</sequence>
<gene>
    <name evidence="1" type="ORF">Anapl_07278</name>
</gene>
<organism evidence="1 2">
    <name type="scientific">Anas platyrhynchos</name>
    <name type="common">Mallard</name>
    <name type="synonym">Anas boschas</name>
    <dbReference type="NCBI Taxonomy" id="8839"/>
    <lineage>
        <taxon>Eukaryota</taxon>
        <taxon>Metazoa</taxon>
        <taxon>Chordata</taxon>
        <taxon>Craniata</taxon>
        <taxon>Vertebrata</taxon>
        <taxon>Euteleostomi</taxon>
        <taxon>Archelosauria</taxon>
        <taxon>Archosauria</taxon>
        <taxon>Dinosauria</taxon>
        <taxon>Saurischia</taxon>
        <taxon>Theropoda</taxon>
        <taxon>Coelurosauria</taxon>
        <taxon>Aves</taxon>
        <taxon>Neognathae</taxon>
        <taxon>Galloanserae</taxon>
        <taxon>Anseriformes</taxon>
        <taxon>Anatidae</taxon>
        <taxon>Anatinae</taxon>
        <taxon>Anas</taxon>
    </lineage>
</organism>
<evidence type="ECO:0000313" key="2">
    <source>
        <dbReference type="Proteomes" id="UP000296049"/>
    </source>
</evidence>
<keyword evidence="2" id="KW-1185">Reference proteome</keyword>
<dbReference type="Proteomes" id="UP000296049">
    <property type="component" value="Unassembled WGS sequence"/>
</dbReference>
<protein>
    <submittedName>
        <fullName evidence="1">Uncharacterized protein</fullName>
    </submittedName>
</protein>
<name>R0JDQ4_ANAPL</name>
<dbReference type="EMBL" id="KB744435">
    <property type="protein sequence ID" value="EOA95101.1"/>
    <property type="molecule type" value="Genomic_DNA"/>
</dbReference>
<reference evidence="2" key="1">
    <citation type="journal article" date="2013" name="Nat. Genet.">
        <title>The duck genome and transcriptome provide insight into an avian influenza virus reservoir species.</title>
        <authorList>
            <person name="Huang Y."/>
            <person name="Li Y."/>
            <person name="Burt D.W."/>
            <person name="Chen H."/>
            <person name="Zhang Y."/>
            <person name="Qian W."/>
            <person name="Kim H."/>
            <person name="Gan S."/>
            <person name="Zhao Y."/>
            <person name="Li J."/>
            <person name="Yi K."/>
            <person name="Feng H."/>
            <person name="Zhu P."/>
            <person name="Li B."/>
            <person name="Liu Q."/>
            <person name="Fairley S."/>
            <person name="Magor K.E."/>
            <person name="Du Z."/>
            <person name="Hu X."/>
            <person name="Goodman L."/>
            <person name="Tafer H."/>
            <person name="Vignal A."/>
            <person name="Lee T."/>
            <person name="Kim K.W."/>
            <person name="Sheng Z."/>
            <person name="An Y."/>
            <person name="Searle S."/>
            <person name="Herrero J."/>
            <person name="Groenen M.A."/>
            <person name="Crooijmans R.P."/>
            <person name="Faraut T."/>
            <person name="Cai Q."/>
            <person name="Webster R.G."/>
            <person name="Aldridge J.R."/>
            <person name="Warren W.C."/>
            <person name="Bartschat S."/>
            <person name="Kehr S."/>
            <person name="Marz M."/>
            <person name="Stadler P.F."/>
            <person name="Smith J."/>
            <person name="Kraus R.H."/>
            <person name="Zhao Y."/>
            <person name="Ren L."/>
            <person name="Fei J."/>
            <person name="Morisson M."/>
            <person name="Kaiser P."/>
            <person name="Griffin D.K."/>
            <person name="Rao M."/>
            <person name="Pitel F."/>
            <person name="Wang J."/>
            <person name="Li N."/>
        </authorList>
    </citation>
    <scope>NUCLEOTIDE SEQUENCE [LARGE SCALE GENOMIC DNA]</scope>
</reference>
<dbReference type="AlphaFoldDB" id="R0JDQ4"/>
<evidence type="ECO:0000313" key="1">
    <source>
        <dbReference type="EMBL" id="EOA95101.1"/>
    </source>
</evidence>